<evidence type="ECO:0000313" key="4">
    <source>
        <dbReference type="Proteomes" id="UP001201812"/>
    </source>
</evidence>
<evidence type="ECO:0000313" key="3">
    <source>
        <dbReference type="EMBL" id="KAI1718790.1"/>
    </source>
</evidence>
<proteinExistence type="predicted"/>
<keyword evidence="2" id="KW-1133">Transmembrane helix</keyword>
<dbReference type="Proteomes" id="UP001201812">
    <property type="component" value="Unassembled WGS sequence"/>
</dbReference>
<dbReference type="AlphaFoldDB" id="A0AAD4N9S4"/>
<feature type="transmembrane region" description="Helical" evidence="2">
    <location>
        <begin position="12"/>
        <end position="41"/>
    </location>
</feature>
<keyword evidence="2" id="KW-0472">Membrane</keyword>
<evidence type="ECO:0000256" key="1">
    <source>
        <dbReference type="SAM" id="MobiDB-lite"/>
    </source>
</evidence>
<feature type="region of interest" description="Disordered" evidence="1">
    <location>
        <begin position="77"/>
        <end position="132"/>
    </location>
</feature>
<organism evidence="3 4">
    <name type="scientific">Ditylenchus destructor</name>
    <dbReference type="NCBI Taxonomy" id="166010"/>
    <lineage>
        <taxon>Eukaryota</taxon>
        <taxon>Metazoa</taxon>
        <taxon>Ecdysozoa</taxon>
        <taxon>Nematoda</taxon>
        <taxon>Chromadorea</taxon>
        <taxon>Rhabditida</taxon>
        <taxon>Tylenchina</taxon>
        <taxon>Tylenchomorpha</taxon>
        <taxon>Sphaerularioidea</taxon>
        <taxon>Anguinidae</taxon>
        <taxon>Anguininae</taxon>
        <taxon>Ditylenchus</taxon>
    </lineage>
</organism>
<accession>A0AAD4N9S4</accession>
<sequence length="132" mass="14827">MKLTPLGSEFESVIAATILFLFGGALSFLCCFAVTHVYLCYKRRIYRKRRRHDKEDRENSSYMILDEDSLYTPSEVVVQKTPKRDHSRHSHKNREAGVARSNTISVGQNGRKGTVPAEIQSASSSTDSTNTA</sequence>
<dbReference type="EMBL" id="JAKKPZ010000007">
    <property type="protein sequence ID" value="KAI1718790.1"/>
    <property type="molecule type" value="Genomic_DNA"/>
</dbReference>
<keyword evidence="4" id="KW-1185">Reference proteome</keyword>
<evidence type="ECO:0000256" key="2">
    <source>
        <dbReference type="SAM" id="Phobius"/>
    </source>
</evidence>
<feature type="compositionally biased region" description="Low complexity" evidence="1">
    <location>
        <begin position="121"/>
        <end position="132"/>
    </location>
</feature>
<feature type="compositionally biased region" description="Basic residues" evidence="1">
    <location>
        <begin position="81"/>
        <end position="92"/>
    </location>
</feature>
<comment type="caution">
    <text evidence="3">The sequence shown here is derived from an EMBL/GenBank/DDBJ whole genome shotgun (WGS) entry which is preliminary data.</text>
</comment>
<protein>
    <submittedName>
        <fullName evidence="3">Uncharacterized protein</fullName>
    </submittedName>
</protein>
<name>A0AAD4N9S4_9BILA</name>
<reference evidence="3" key="1">
    <citation type="submission" date="2022-01" db="EMBL/GenBank/DDBJ databases">
        <title>Genome Sequence Resource for Two Populations of Ditylenchus destructor, the Migratory Endoparasitic Phytonematode.</title>
        <authorList>
            <person name="Zhang H."/>
            <person name="Lin R."/>
            <person name="Xie B."/>
        </authorList>
    </citation>
    <scope>NUCLEOTIDE SEQUENCE</scope>
    <source>
        <strain evidence="3">BazhouSP</strain>
    </source>
</reference>
<keyword evidence="2" id="KW-0812">Transmembrane</keyword>
<gene>
    <name evidence="3" type="ORF">DdX_05898</name>
</gene>